<feature type="compositionally biased region" description="Basic and acidic residues" evidence="1">
    <location>
        <begin position="1"/>
        <end position="17"/>
    </location>
</feature>
<feature type="compositionally biased region" description="Acidic residues" evidence="1">
    <location>
        <begin position="18"/>
        <end position="31"/>
    </location>
</feature>
<dbReference type="AlphaFoldDB" id="A0A822ZFS2"/>
<evidence type="ECO:0000256" key="1">
    <source>
        <dbReference type="SAM" id="MobiDB-lite"/>
    </source>
</evidence>
<keyword evidence="3" id="KW-1185">Reference proteome</keyword>
<sequence length="31" mass="3646">MLRAIDCCRETGVREREQEEEAQNESTEEFG</sequence>
<feature type="region of interest" description="Disordered" evidence="1">
    <location>
        <begin position="1"/>
        <end position="31"/>
    </location>
</feature>
<protein>
    <submittedName>
        <fullName evidence="2">Uncharacterized protein</fullName>
    </submittedName>
</protein>
<evidence type="ECO:0000313" key="3">
    <source>
        <dbReference type="Proteomes" id="UP000607653"/>
    </source>
</evidence>
<dbReference type="Proteomes" id="UP000607653">
    <property type="component" value="Unassembled WGS sequence"/>
</dbReference>
<organism evidence="2 3">
    <name type="scientific">Nelumbo nucifera</name>
    <name type="common">Sacred lotus</name>
    <dbReference type="NCBI Taxonomy" id="4432"/>
    <lineage>
        <taxon>Eukaryota</taxon>
        <taxon>Viridiplantae</taxon>
        <taxon>Streptophyta</taxon>
        <taxon>Embryophyta</taxon>
        <taxon>Tracheophyta</taxon>
        <taxon>Spermatophyta</taxon>
        <taxon>Magnoliopsida</taxon>
        <taxon>Proteales</taxon>
        <taxon>Nelumbonaceae</taxon>
        <taxon>Nelumbo</taxon>
    </lineage>
</organism>
<accession>A0A822ZFS2</accession>
<dbReference type="EMBL" id="DUZY01000006">
    <property type="protein sequence ID" value="DAD43727.1"/>
    <property type="molecule type" value="Genomic_DNA"/>
</dbReference>
<comment type="caution">
    <text evidence="2">The sequence shown here is derived from an EMBL/GenBank/DDBJ whole genome shotgun (WGS) entry which is preliminary data.</text>
</comment>
<gene>
    <name evidence="2" type="ORF">HUJ06_001957</name>
</gene>
<proteinExistence type="predicted"/>
<name>A0A822ZFS2_NELNU</name>
<evidence type="ECO:0000313" key="2">
    <source>
        <dbReference type="EMBL" id="DAD43727.1"/>
    </source>
</evidence>
<reference evidence="2 3" key="1">
    <citation type="journal article" date="2020" name="Mol. Biol. Evol.">
        <title>Distinct Expression and Methylation Patterns for Genes with Different Fates following a Single Whole-Genome Duplication in Flowering Plants.</title>
        <authorList>
            <person name="Shi T."/>
            <person name="Rahmani R.S."/>
            <person name="Gugger P.F."/>
            <person name="Wang M."/>
            <person name="Li H."/>
            <person name="Zhang Y."/>
            <person name="Li Z."/>
            <person name="Wang Q."/>
            <person name="Van de Peer Y."/>
            <person name="Marchal K."/>
            <person name="Chen J."/>
        </authorList>
    </citation>
    <scope>NUCLEOTIDE SEQUENCE [LARGE SCALE GENOMIC DNA]</scope>
    <source>
        <tissue evidence="2">Leaf</tissue>
    </source>
</reference>